<proteinExistence type="predicted"/>
<dbReference type="EMBL" id="GBRH01236450">
    <property type="protein sequence ID" value="JAD61445.1"/>
    <property type="molecule type" value="Transcribed_RNA"/>
</dbReference>
<reference evidence="1" key="1">
    <citation type="submission" date="2014-09" db="EMBL/GenBank/DDBJ databases">
        <authorList>
            <person name="Magalhaes I.L.F."/>
            <person name="Oliveira U."/>
            <person name="Santos F.R."/>
            <person name="Vidigal T.H.D.A."/>
            <person name="Brescovit A.D."/>
            <person name="Santos A.J."/>
        </authorList>
    </citation>
    <scope>NUCLEOTIDE SEQUENCE</scope>
    <source>
        <tissue evidence="1">Shoot tissue taken approximately 20 cm above the soil surface</tissue>
    </source>
</reference>
<accession>A0A0A9T0X3</accession>
<dbReference type="AlphaFoldDB" id="A0A0A9T0X3"/>
<organism evidence="1">
    <name type="scientific">Arundo donax</name>
    <name type="common">Giant reed</name>
    <name type="synonym">Donax arundinaceus</name>
    <dbReference type="NCBI Taxonomy" id="35708"/>
    <lineage>
        <taxon>Eukaryota</taxon>
        <taxon>Viridiplantae</taxon>
        <taxon>Streptophyta</taxon>
        <taxon>Embryophyta</taxon>
        <taxon>Tracheophyta</taxon>
        <taxon>Spermatophyta</taxon>
        <taxon>Magnoliopsida</taxon>
        <taxon>Liliopsida</taxon>
        <taxon>Poales</taxon>
        <taxon>Poaceae</taxon>
        <taxon>PACMAD clade</taxon>
        <taxon>Arundinoideae</taxon>
        <taxon>Arundineae</taxon>
        <taxon>Arundo</taxon>
    </lineage>
</organism>
<sequence>MEIKGDVIFGLRRVTVGVVVDAPAVAANGEREGLEALSGRGRLGA</sequence>
<evidence type="ECO:0000313" key="1">
    <source>
        <dbReference type="EMBL" id="JAD61445.1"/>
    </source>
</evidence>
<reference evidence="1" key="2">
    <citation type="journal article" date="2015" name="Data Brief">
        <title>Shoot transcriptome of the giant reed, Arundo donax.</title>
        <authorList>
            <person name="Barrero R.A."/>
            <person name="Guerrero F.D."/>
            <person name="Moolhuijzen P."/>
            <person name="Goolsby J.A."/>
            <person name="Tidwell J."/>
            <person name="Bellgard S.E."/>
            <person name="Bellgard M.I."/>
        </authorList>
    </citation>
    <scope>NUCLEOTIDE SEQUENCE</scope>
    <source>
        <tissue evidence="1">Shoot tissue taken approximately 20 cm above the soil surface</tissue>
    </source>
</reference>
<protein>
    <submittedName>
        <fullName evidence="1">Uncharacterized protein</fullName>
    </submittedName>
</protein>
<name>A0A0A9T0X3_ARUDO</name>